<evidence type="ECO:0000313" key="6">
    <source>
        <dbReference type="EMBL" id="MBB4004447.1"/>
    </source>
</evidence>
<dbReference type="InterPro" id="IPR001387">
    <property type="entry name" value="Cro/C1-type_HTH"/>
</dbReference>
<dbReference type="Proteomes" id="UP000588647">
    <property type="component" value="Unassembled WGS sequence"/>
</dbReference>
<dbReference type="AlphaFoldDB" id="A0A7W6HG12"/>
<dbReference type="RefSeq" id="WP_183210014.1">
    <property type="nucleotide sequence ID" value="NZ_JAAAMM010000004.1"/>
</dbReference>
<organism evidence="6 7">
    <name type="scientific">Aurantimonas endophytica</name>
    <dbReference type="NCBI Taxonomy" id="1522175"/>
    <lineage>
        <taxon>Bacteria</taxon>
        <taxon>Pseudomonadati</taxon>
        <taxon>Pseudomonadota</taxon>
        <taxon>Alphaproteobacteria</taxon>
        <taxon>Hyphomicrobiales</taxon>
        <taxon>Aurantimonadaceae</taxon>
        <taxon>Aurantimonas</taxon>
    </lineage>
</organism>
<feature type="domain" description="HTH cro/C1-type" evidence="5">
    <location>
        <begin position="12"/>
        <end position="66"/>
    </location>
</feature>
<dbReference type="InterPro" id="IPR036286">
    <property type="entry name" value="LexA/Signal_pep-like_sf"/>
</dbReference>
<accession>A0A7W6HG12</accession>
<dbReference type="SMART" id="SM00530">
    <property type="entry name" value="HTH_XRE"/>
    <property type="match status" value="1"/>
</dbReference>
<dbReference type="InterPro" id="IPR039418">
    <property type="entry name" value="LexA-like"/>
</dbReference>
<dbReference type="PANTHER" id="PTHR40661:SF3">
    <property type="entry name" value="FELS-1 PROPHAGE TRANSCRIPTIONAL REGULATOR"/>
    <property type="match status" value="1"/>
</dbReference>
<dbReference type="GO" id="GO:0003677">
    <property type="term" value="F:DNA binding"/>
    <property type="evidence" value="ECO:0007669"/>
    <property type="project" value="UniProtKB-KW"/>
</dbReference>
<dbReference type="Gene3D" id="1.10.260.40">
    <property type="entry name" value="lambda repressor-like DNA-binding domains"/>
    <property type="match status" value="1"/>
</dbReference>
<dbReference type="SUPFAM" id="SSF47413">
    <property type="entry name" value="lambda repressor-like DNA-binding domains"/>
    <property type="match status" value="1"/>
</dbReference>
<keyword evidence="1" id="KW-0805">Transcription regulation</keyword>
<evidence type="ECO:0000256" key="2">
    <source>
        <dbReference type="ARBA" id="ARBA00023125"/>
    </source>
</evidence>
<keyword evidence="7" id="KW-1185">Reference proteome</keyword>
<dbReference type="EMBL" id="JACIEM010000004">
    <property type="protein sequence ID" value="MBB4004447.1"/>
    <property type="molecule type" value="Genomic_DNA"/>
</dbReference>
<feature type="compositionally biased region" description="Pro residues" evidence="4">
    <location>
        <begin position="75"/>
        <end position="88"/>
    </location>
</feature>
<protein>
    <submittedName>
        <fullName evidence="6">Phage repressor protein C with HTH and peptisase S24 domain</fullName>
    </submittedName>
</protein>
<dbReference type="CDD" id="cd00093">
    <property type="entry name" value="HTH_XRE"/>
    <property type="match status" value="1"/>
</dbReference>
<dbReference type="Pfam" id="PF00717">
    <property type="entry name" value="Peptidase_S24"/>
    <property type="match status" value="1"/>
</dbReference>
<evidence type="ECO:0000313" key="7">
    <source>
        <dbReference type="Proteomes" id="UP000588647"/>
    </source>
</evidence>
<gene>
    <name evidence="6" type="ORF">GGR03_003535</name>
</gene>
<dbReference type="SUPFAM" id="SSF51306">
    <property type="entry name" value="LexA/Signal peptidase"/>
    <property type="match status" value="1"/>
</dbReference>
<evidence type="ECO:0000256" key="3">
    <source>
        <dbReference type="ARBA" id="ARBA00023163"/>
    </source>
</evidence>
<proteinExistence type="predicted"/>
<keyword evidence="3" id="KW-0804">Transcription</keyword>
<dbReference type="CDD" id="cd06529">
    <property type="entry name" value="S24_LexA-like"/>
    <property type="match status" value="1"/>
</dbReference>
<evidence type="ECO:0000259" key="5">
    <source>
        <dbReference type="PROSITE" id="PS50943"/>
    </source>
</evidence>
<sequence length="235" mass="26141">MADIRFLMENRVKELREAAGLTQTDLADRIGVTWQTISRIENAHTRIMPKHEKNLARELKVDPGALYSGDRQPPRQDPPSNASPPVPIPHITGTIPMLGSGVAGLDGKFVLNGNRIMDVLCPPQLAGVPDAYGVFVHGGSMEPRYHPGEAVFVNPHLPVRQTDYVVVQIAEEDESQDMAGYVKRFVSMNSRELVLEQYQPREDAPDDVPEAERFTMRFDRKRVVAVHKIVGSGIV</sequence>
<comment type="caution">
    <text evidence="6">The sequence shown here is derived from an EMBL/GenBank/DDBJ whole genome shotgun (WGS) entry which is preliminary data.</text>
</comment>
<dbReference type="Pfam" id="PF01381">
    <property type="entry name" value="HTH_3"/>
    <property type="match status" value="1"/>
</dbReference>
<dbReference type="Gene3D" id="2.10.109.10">
    <property type="entry name" value="Umud Fragment, subunit A"/>
    <property type="match status" value="1"/>
</dbReference>
<dbReference type="InterPro" id="IPR010982">
    <property type="entry name" value="Lambda_DNA-bd_dom_sf"/>
</dbReference>
<keyword evidence="2" id="KW-0238">DNA-binding</keyword>
<feature type="region of interest" description="Disordered" evidence="4">
    <location>
        <begin position="64"/>
        <end position="89"/>
    </location>
</feature>
<evidence type="ECO:0000256" key="1">
    <source>
        <dbReference type="ARBA" id="ARBA00023015"/>
    </source>
</evidence>
<dbReference type="PANTHER" id="PTHR40661">
    <property type="match status" value="1"/>
</dbReference>
<evidence type="ECO:0000256" key="4">
    <source>
        <dbReference type="SAM" id="MobiDB-lite"/>
    </source>
</evidence>
<dbReference type="PROSITE" id="PS50943">
    <property type="entry name" value="HTH_CROC1"/>
    <property type="match status" value="1"/>
</dbReference>
<dbReference type="InterPro" id="IPR015927">
    <property type="entry name" value="Peptidase_S24_S26A/B/C"/>
</dbReference>
<reference evidence="6 7" key="1">
    <citation type="submission" date="2020-08" db="EMBL/GenBank/DDBJ databases">
        <title>Genomic Encyclopedia of Type Strains, Phase IV (KMG-IV): sequencing the most valuable type-strain genomes for metagenomic binning, comparative biology and taxonomic classification.</title>
        <authorList>
            <person name="Goeker M."/>
        </authorList>
    </citation>
    <scope>NUCLEOTIDE SEQUENCE [LARGE SCALE GENOMIC DNA]</scope>
    <source>
        <strain evidence="6 7">DSM 103570</strain>
    </source>
</reference>
<name>A0A7W6HG12_9HYPH</name>